<feature type="transmembrane region" description="Helical" evidence="8">
    <location>
        <begin position="124"/>
        <end position="145"/>
    </location>
</feature>
<evidence type="ECO:0000256" key="8">
    <source>
        <dbReference type="SAM" id="Phobius"/>
    </source>
</evidence>
<dbReference type="SUPFAM" id="SSF81345">
    <property type="entry name" value="ABC transporter involved in vitamin B12 uptake, BtuC"/>
    <property type="match status" value="1"/>
</dbReference>
<dbReference type="GO" id="GO:0022857">
    <property type="term" value="F:transmembrane transporter activity"/>
    <property type="evidence" value="ECO:0007669"/>
    <property type="project" value="InterPro"/>
</dbReference>
<accession>A0A3N4CVR4</accession>
<feature type="transmembrane region" description="Helical" evidence="8">
    <location>
        <begin position="285"/>
        <end position="307"/>
    </location>
</feature>
<sequence length="337" mass="35359">MTEPKTAGDETDSRVPGGAASRQRLFTAPLLLGLLGLLALTVSSLLVGVYDVFGSPDGAYIFALTRIPRTVSLLLAGSAMAISGLVMQQISQNRFVEPTTTGTTEWAGLGLLCVLILYPEAPLMVKMVAAIAAAFGGTMVFFLVLRRIQLRSAMIVPIVGIMLGAVVGAVSSYLAQATSMLQTLGIWFQGSFSAAIQGQYEPVWAVVIVVIGVFLVADQFTIAGLGKDVATNVGIDHRKVVLLGTGMIAAVTGIITVVIGNLPFLGLVVPNIVSLLRGDNLRSNLPWVCLTGAAMVTACDIVGRLVIMPFEVPVGTILSVVGAFVFAFLLLRRRGNA</sequence>
<dbReference type="AlphaFoldDB" id="A0A3N4CVR4"/>
<dbReference type="RefSeq" id="WP_014846730.1">
    <property type="nucleotide sequence ID" value="NZ_CP040007.1"/>
</dbReference>
<feature type="transmembrane region" description="Helical" evidence="8">
    <location>
        <begin position="152"/>
        <end position="174"/>
    </location>
</feature>
<name>A0A3N4CVR4_9ACTN</name>
<dbReference type="PANTHER" id="PTHR30472:SF27">
    <property type="entry name" value="PETROBACTIN IMPORT SYSTEM PERMEASE PROTEIN YCLN"/>
    <property type="match status" value="1"/>
</dbReference>
<evidence type="ECO:0000313" key="9">
    <source>
        <dbReference type="EMBL" id="VEH70374.1"/>
    </source>
</evidence>
<keyword evidence="5 8" id="KW-0812">Transmembrane</keyword>
<dbReference type="OrthoDB" id="9811975at2"/>
<proteinExistence type="inferred from homology"/>
<feature type="transmembrane region" description="Helical" evidence="8">
    <location>
        <begin position="99"/>
        <end position="118"/>
    </location>
</feature>
<dbReference type="InterPro" id="IPR000522">
    <property type="entry name" value="ABC_transptr_permease_BtuC"/>
</dbReference>
<dbReference type="GO" id="GO:0033214">
    <property type="term" value="P:siderophore-iron import into cell"/>
    <property type="evidence" value="ECO:0007669"/>
    <property type="project" value="TreeGrafter"/>
</dbReference>
<evidence type="ECO:0000256" key="5">
    <source>
        <dbReference type="ARBA" id="ARBA00022692"/>
    </source>
</evidence>
<dbReference type="Gene3D" id="1.10.3470.10">
    <property type="entry name" value="ABC transporter involved in vitamin B12 uptake, BtuC"/>
    <property type="match status" value="1"/>
</dbReference>
<keyword evidence="3" id="KW-0813">Transport</keyword>
<comment type="similarity">
    <text evidence="2">Belongs to the binding-protein-dependent transport system permease family. FecCD subfamily.</text>
</comment>
<dbReference type="OMA" id="WFAGSFT"/>
<dbReference type="Pfam" id="PF01032">
    <property type="entry name" value="FecCD"/>
    <property type="match status" value="1"/>
</dbReference>
<protein>
    <submittedName>
        <fullName evidence="9">Iron-uptake system permease protein FeuB</fullName>
    </submittedName>
</protein>
<gene>
    <name evidence="9" type="primary">feuB</name>
    <name evidence="9" type="ORF">NCTC12967_01669</name>
</gene>
<evidence type="ECO:0000256" key="4">
    <source>
        <dbReference type="ARBA" id="ARBA00022475"/>
    </source>
</evidence>
<dbReference type="InterPro" id="IPR037294">
    <property type="entry name" value="ABC_BtuC-like"/>
</dbReference>
<comment type="subcellular location">
    <subcellularLocation>
        <location evidence="1">Cell membrane</location>
        <topology evidence="1">Multi-pass membrane protein</topology>
    </subcellularLocation>
</comment>
<dbReference type="GO" id="GO:0005886">
    <property type="term" value="C:plasma membrane"/>
    <property type="evidence" value="ECO:0007669"/>
    <property type="project" value="UniProtKB-SubCell"/>
</dbReference>
<organism evidence="9 10">
    <name type="scientific">Arachnia propionica</name>
    <dbReference type="NCBI Taxonomy" id="1750"/>
    <lineage>
        <taxon>Bacteria</taxon>
        <taxon>Bacillati</taxon>
        <taxon>Actinomycetota</taxon>
        <taxon>Actinomycetes</taxon>
        <taxon>Propionibacteriales</taxon>
        <taxon>Propionibacteriaceae</taxon>
        <taxon>Arachnia</taxon>
    </lineage>
</organism>
<feature type="transmembrane region" description="Helical" evidence="8">
    <location>
        <begin position="203"/>
        <end position="226"/>
    </location>
</feature>
<reference evidence="9 10" key="1">
    <citation type="submission" date="2018-12" db="EMBL/GenBank/DDBJ databases">
        <authorList>
            <consortium name="Pathogen Informatics"/>
        </authorList>
    </citation>
    <scope>NUCLEOTIDE SEQUENCE [LARGE SCALE GENOMIC DNA]</scope>
    <source>
        <strain evidence="9 10">NCTC12967</strain>
    </source>
</reference>
<evidence type="ECO:0000313" key="10">
    <source>
        <dbReference type="Proteomes" id="UP000273044"/>
    </source>
</evidence>
<dbReference type="Proteomes" id="UP000273044">
    <property type="component" value="Chromosome"/>
</dbReference>
<evidence type="ECO:0000256" key="6">
    <source>
        <dbReference type="ARBA" id="ARBA00022989"/>
    </source>
</evidence>
<keyword evidence="10" id="KW-1185">Reference proteome</keyword>
<dbReference type="PANTHER" id="PTHR30472">
    <property type="entry name" value="FERRIC ENTEROBACTIN TRANSPORT SYSTEM PERMEASE PROTEIN"/>
    <property type="match status" value="1"/>
</dbReference>
<evidence type="ECO:0000256" key="7">
    <source>
        <dbReference type="ARBA" id="ARBA00023136"/>
    </source>
</evidence>
<keyword evidence="7 8" id="KW-0472">Membrane</keyword>
<feature type="transmembrane region" description="Helical" evidence="8">
    <location>
        <begin position="70"/>
        <end position="87"/>
    </location>
</feature>
<dbReference type="CDD" id="cd06550">
    <property type="entry name" value="TM_ABC_iron-siderophores_like"/>
    <property type="match status" value="1"/>
</dbReference>
<dbReference type="EMBL" id="LR134406">
    <property type="protein sequence ID" value="VEH70374.1"/>
    <property type="molecule type" value="Genomic_DNA"/>
</dbReference>
<feature type="transmembrane region" description="Helical" evidence="8">
    <location>
        <begin position="30"/>
        <end position="50"/>
    </location>
</feature>
<evidence type="ECO:0000256" key="2">
    <source>
        <dbReference type="ARBA" id="ARBA00007935"/>
    </source>
</evidence>
<feature type="transmembrane region" description="Helical" evidence="8">
    <location>
        <begin position="313"/>
        <end position="331"/>
    </location>
</feature>
<dbReference type="GeneID" id="64407136"/>
<keyword evidence="4" id="KW-1003">Cell membrane</keyword>
<evidence type="ECO:0000256" key="3">
    <source>
        <dbReference type="ARBA" id="ARBA00022448"/>
    </source>
</evidence>
<feature type="transmembrane region" description="Helical" evidence="8">
    <location>
        <begin position="246"/>
        <end position="273"/>
    </location>
</feature>
<evidence type="ECO:0000256" key="1">
    <source>
        <dbReference type="ARBA" id="ARBA00004651"/>
    </source>
</evidence>
<feature type="transmembrane region" description="Helical" evidence="8">
    <location>
        <begin position="180"/>
        <end position="196"/>
    </location>
</feature>
<keyword evidence="6 8" id="KW-1133">Transmembrane helix</keyword>